<evidence type="ECO:0000256" key="6">
    <source>
        <dbReference type="SAM" id="Phobius"/>
    </source>
</evidence>
<dbReference type="InterPro" id="IPR050835">
    <property type="entry name" value="ABC_transporter_sub-D"/>
</dbReference>
<dbReference type="InterPro" id="IPR036640">
    <property type="entry name" value="ABC1_TM_sf"/>
</dbReference>
<evidence type="ECO:0000256" key="2">
    <source>
        <dbReference type="ARBA" id="ARBA00022448"/>
    </source>
</evidence>
<accession>A0A387FXU2</accession>
<feature type="transmembrane region" description="Helical" evidence="6">
    <location>
        <begin position="171"/>
        <end position="194"/>
    </location>
</feature>
<feature type="domain" description="ABC transmembrane type-1" evidence="7">
    <location>
        <begin position="36"/>
        <end position="319"/>
    </location>
</feature>
<keyword evidence="8" id="KW-0067">ATP-binding</keyword>
<keyword evidence="3 6" id="KW-0812">Transmembrane</keyword>
<feature type="transmembrane region" description="Helical" evidence="6">
    <location>
        <begin position="75"/>
        <end position="92"/>
    </location>
</feature>
<dbReference type="RefSeq" id="WP_120705635.1">
    <property type="nucleotide sequence ID" value="NZ_CP032694.1"/>
</dbReference>
<evidence type="ECO:0000313" key="8">
    <source>
        <dbReference type="EMBL" id="AYG60661.1"/>
    </source>
</evidence>
<proteinExistence type="predicted"/>
<dbReference type="KEGG" id="rjg:CCGE525_18955"/>
<keyword evidence="9" id="KW-1185">Reference proteome</keyword>
<organism evidence="8 9">
    <name type="scientific">Rhizobium jaguaris</name>
    <dbReference type="NCBI Taxonomy" id="1312183"/>
    <lineage>
        <taxon>Bacteria</taxon>
        <taxon>Pseudomonadati</taxon>
        <taxon>Pseudomonadota</taxon>
        <taxon>Alphaproteobacteria</taxon>
        <taxon>Hyphomicrobiales</taxon>
        <taxon>Rhizobiaceae</taxon>
        <taxon>Rhizobium/Agrobacterium group</taxon>
        <taxon>Rhizobium</taxon>
    </lineage>
</organism>
<dbReference type="PANTHER" id="PTHR11384:SF59">
    <property type="entry name" value="LYSOSOMAL COBALAMIN TRANSPORTER ABCD4"/>
    <property type="match status" value="1"/>
</dbReference>
<keyword evidence="5 6" id="KW-0472">Membrane</keyword>
<dbReference type="InterPro" id="IPR011527">
    <property type="entry name" value="ABC1_TM_dom"/>
</dbReference>
<comment type="subcellular location">
    <subcellularLocation>
        <location evidence="1">Cell membrane</location>
        <topology evidence="1">Multi-pass membrane protein</topology>
    </subcellularLocation>
</comment>
<dbReference type="GO" id="GO:0140359">
    <property type="term" value="F:ABC-type transporter activity"/>
    <property type="evidence" value="ECO:0007669"/>
    <property type="project" value="InterPro"/>
</dbReference>
<dbReference type="SUPFAM" id="SSF52540">
    <property type="entry name" value="P-loop containing nucleoside triphosphate hydrolases"/>
    <property type="match status" value="1"/>
</dbReference>
<evidence type="ECO:0000256" key="1">
    <source>
        <dbReference type="ARBA" id="ARBA00004651"/>
    </source>
</evidence>
<evidence type="ECO:0000256" key="4">
    <source>
        <dbReference type="ARBA" id="ARBA00022989"/>
    </source>
</evidence>
<gene>
    <name evidence="8" type="ORF">CCGE525_18955</name>
</gene>
<evidence type="ECO:0000313" key="9">
    <source>
        <dbReference type="Proteomes" id="UP000282195"/>
    </source>
</evidence>
<evidence type="ECO:0000259" key="7">
    <source>
        <dbReference type="PROSITE" id="PS50929"/>
    </source>
</evidence>
<dbReference type="InterPro" id="IPR027417">
    <property type="entry name" value="P-loop_NTPase"/>
</dbReference>
<dbReference type="Proteomes" id="UP000282195">
    <property type="component" value="Chromosome"/>
</dbReference>
<dbReference type="GO" id="GO:0005524">
    <property type="term" value="F:ATP binding"/>
    <property type="evidence" value="ECO:0007669"/>
    <property type="project" value="UniProtKB-KW"/>
</dbReference>
<dbReference type="Gene3D" id="1.20.1560.10">
    <property type="entry name" value="ABC transporter type 1, transmembrane domain"/>
    <property type="match status" value="1"/>
</dbReference>
<feature type="transmembrane region" description="Helical" evidence="6">
    <location>
        <begin position="143"/>
        <end position="165"/>
    </location>
</feature>
<dbReference type="Pfam" id="PF06472">
    <property type="entry name" value="ABC_membrane_2"/>
    <property type="match status" value="1"/>
</dbReference>
<feature type="transmembrane region" description="Helical" evidence="6">
    <location>
        <begin position="260"/>
        <end position="284"/>
    </location>
</feature>
<dbReference type="PROSITE" id="PS50929">
    <property type="entry name" value="ABC_TM1F"/>
    <property type="match status" value="1"/>
</dbReference>
<evidence type="ECO:0000256" key="5">
    <source>
        <dbReference type="ARBA" id="ARBA00023136"/>
    </source>
</evidence>
<feature type="transmembrane region" description="Helical" evidence="6">
    <location>
        <begin position="112"/>
        <end position="131"/>
    </location>
</feature>
<keyword evidence="2" id="KW-0813">Transport</keyword>
<keyword evidence="8" id="KW-0547">Nucleotide-binding</keyword>
<keyword evidence="4 6" id="KW-1133">Transmembrane helix</keyword>
<dbReference type="SUPFAM" id="SSF90123">
    <property type="entry name" value="ABC transporter transmembrane region"/>
    <property type="match status" value="1"/>
</dbReference>
<dbReference type="Gene3D" id="3.40.50.300">
    <property type="entry name" value="P-loop containing nucleotide triphosphate hydrolases"/>
    <property type="match status" value="1"/>
</dbReference>
<feature type="transmembrane region" description="Helical" evidence="6">
    <location>
        <begin position="33"/>
        <end position="55"/>
    </location>
</feature>
<sequence length="565" mass="62197">MSQQHIPLKLTAGRFVRAVKIFMTSDVGGRAKFLFFALVALFGGISALNVVNSFVGRHFMTAIAERQTAEFIRQAILYTMAFAASTVASVIARFAEERLALLWREFLTRRAIGVYMSGGTFYRVGILGKLAHPDQRIADDINTFTITTLSFVLMLLNSALTVLTFSGVLWLISPLLFIAAVVYAATGSYMTIVLGRPLIRLSYDQLDREAAFRSGLIRVRENAESIMLGGGEQRHANLLLRRFDELALNFRRIIVINRNVGFFTTGYNWMTQIIPVLIIAPAFIRGDMEFGVVTQSAAAFAMLVGAFSFIVSQFKSISNFAVVVARISSLIDAIEEAAQPIKTDLEVVETDGNLAYEHLTLTSPGGQALLKDLSTIFPADTRVVVVGGDHGGATALFRTTAGIGTSGEGRIIRPPRDRLRFLAQRTQLAPGTLRQIMVPAEQQGEVSDDQILALLKQLGFVRVLTVDDLDKECDWSSLLSPREQQIVAIAEVLIAGPRYVLLENADVIFGNELLRDILGLLAERKIACVNFADMSTPQEAYDAVLECHADGSWRWINQGEHSVDQ</sequence>
<evidence type="ECO:0000256" key="3">
    <source>
        <dbReference type="ARBA" id="ARBA00022692"/>
    </source>
</evidence>
<name>A0A387FXU2_9HYPH</name>
<dbReference type="AlphaFoldDB" id="A0A387FXU2"/>
<dbReference type="PANTHER" id="PTHR11384">
    <property type="entry name" value="ATP-BINDING CASSETTE, SUB-FAMILY D MEMBER"/>
    <property type="match status" value="1"/>
</dbReference>
<reference evidence="8 9" key="1">
    <citation type="submission" date="2018-10" db="EMBL/GenBank/DDBJ databases">
        <title>Rhizobium etli, R. leguminosarum and a new Rhizobium genospecies from Phaseolus dumosus.</title>
        <authorList>
            <person name="Ramirez-Puebla S.T."/>
            <person name="Rogel-Hernandez M.A."/>
            <person name="Guerrero G."/>
            <person name="Ormeno-Orrillo E."/>
            <person name="Martinez-Romero J.C."/>
            <person name="Negrete-Yankelevich S."/>
            <person name="Martinez-Romero E."/>
        </authorList>
    </citation>
    <scope>NUCLEOTIDE SEQUENCE [LARGE SCALE GENOMIC DNA]</scope>
    <source>
        <strain evidence="8 9">CCGE525</strain>
    </source>
</reference>
<dbReference type="EMBL" id="CP032694">
    <property type="protein sequence ID" value="AYG60661.1"/>
    <property type="molecule type" value="Genomic_DNA"/>
</dbReference>
<protein>
    <submittedName>
        <fullName evidence="8">ABC transporter ATP-binding protein/permease</fullName>
    </submittedName>
</protein>
<dbReference type="GO" id="GO:0005886">
    <property type="term" value="C:plasma membrane"/>
    <property type="evidence" value="ECO:0007669"/>
    <property type="project" value="UniProtKB-SubCell"/>
</dbReference>
<feature type="transmembrane region" description="Helical" evidence="6">
    <location>
        <begin position="290"/>
        <end position="311"/>
    </location>
</feature>
<dbReference type="OrthoDB" id="9810134at2"/>